<dbReference type="EC" id="3.1.4.58" evidence="2"/>
<dbReference type="NCBIfam" id="TIGR02258">
    <property type="entry name" value="2_5_ligase"/>
    <property type="match status" value="1"/>
</dbReference>
<protein>
    <recommendedName>
        <fullName evidence="2">RNA 2',3'-cyclic phosphodiesterase</fullName>
        <shortName evidence="2">RNA 2',3'-CPDase</shortName>
        <ecNumber evidence="2">3.1.4.58</ecNumber>
    </recommendedName>
</protein>
<dbReference type="PANTHER" id="PTHR35561">
    <property type="entry name" value="RNA 2',3'-CYCLIC PHOSPHODIESTERASE"/>
    <property type="match status" value="1"/>
</dbReference>
<gene>
    <name evidence="3" type="ORF">C0186_01190</name>
</gene>
<dbReference type="SUPFAM" id="SSF55144">
    <property type="entry name" value="LigT-like"/>
    <property type="match status" value="1"/>
</dbReference>
<comment type="caution">
    <text evidence="3">The sequence shown here is derived from an EMBL/GenBank/DDBJ whole genome shotgun (WGS) entry which is preliminary data.</text>
</comment>
<feature type="active site" description="Proton acceptor" evidence="2">
    <location>
        <position position="125"/>
    </location>
</feature>
<dbReference type="Pfam" id="PF13563">
    <property type="entry name" value="2_5_RNA_ligase2"/>
    <property type="match status" value="1"/>
</dbReference>
<evidence type="ECO:0000256" key="2">
    <source>
        <dbReference type="HAMAP-Rule" id="MF_01940"/>
    </source>
</evidence>
<dbReference type="HAMAP" id="MF_01940">
    <property type="entry name" value="RNA_CPDase"/>
    <property type="match status" value="1"/>
</dbReference>
<dbReference type="EMBL" id="PNIO01000008">
    <property type="protein sequence ID" value="PMP72435.1"/>
    <property type="molecule type" value="Genomic_DNA"/>
</dbReference>
<accession>A0A2J6WPZ8</accession>
<dbReference type="Proteomes" id="UP000242288">
    <property type="component" value="Unassembled WGS sequence"/>
</dbReference>
<feature type="short sequence motif" description="HXTX 1" evidence="2">
    <location>
        <begin position="39"/>
        <end position="42"/>
    </location>
</feature>
<sequence length="186" mass="21774">MRLFIAIELPQQVREFLADLTNFKSSIDGVNIVPKENFHITLKFLGEVEEKIIPSLTSTLKSLSNEFSNFTLKITTPGVFPDKIKPRVIWIGTENTEILKRLTKRIDEETSSLGFQREERQFKSHITLARVKNYRNGKYFFEKILKKFSEKSFDFQFEVKEFVLMKSILTPKGSIYSVLERFPLLK</sequence>
<dbReference type="Gene3D" id="3.90.1140.10">
    <property type="entry name" value="Cyclic phosphodiesterase"/>
    <property type="match status" value="1"/>
</dbReference>
<evidence type="ECO:0000256" key="1">
    <source>
        <dbReference type="ARBA" id="ARBA00022801"/>
    </source>
</evidence>
<evidence type="ECO:0000313" key="3">
    <source>
        <dbReference type="EMBL" id="PMP72435.1"/>
    </source>
</evidence>
<comment type="function">
    <text evidence="2">Hydrolyzes RNA 2',3'-cyclic phosphodiester to an RNA 2'-phosphomonoester.</text>
</comment>
<organism evidence="3 4">
    <name type="scientific">Thermodesulfovibrio aggregans</name>
    <dbReference type="NCBI Taxonomy" id="86166"/>
    <lineage>
        <taxon>Bacteria</taxon>
        <taxon>Pseudomonadati</taxon>
        <taxon>Nitrospirota</taxon>
        <taxon>Thermodesulfovibrionia</taxon>
        <taxon>Thermodesulfovibrionales</taxon>
        <taxon>Thermodesulfovibrionaceae</taxon>
        <taxon>Thermodesulfovibrio</taxon>
    </lineage>
</organism>
<dbReference type="GO" id="GO:0004113">
    <property type="term" value="F:2',3'-cyclic-nucleotide 3'-phosphodiesterase activity"/>
    <property type="evidence" value="ECO:0007669"/>
    <property type="project" value="InterPro"/>
</dbReference>
<keyword evidence="1 2" id="KW-0378">Hydrolase</keyword>
<evidence type="ECO:0000313" key="4">
    <source>
        <dbReference type="Proteomes" id="UP000242288"/>
    </source>
</evidence>
<reference evidence="3 4" key="1">
    <citation type="submission" date="2018-01" db="EMBL/GenBank/DDBJ databases">
        <title>Metagenomic assembled genomes from two thermal pools in the Uzon Caldera, Kamchatka, Russia.</title>
        <authorList>
            <person name="Wilkins L."/>
            <person name="Ettinger C."/>
        </authorList>
    </citation>
    <scope>NUCLEOTIDE SEQUENCE [LARGE SCALE GENOMIC DNA]</scope>
    <source>
        <strain evidence="3">ZAV-04</strain>
    </source>
</reference>
<comment type="similarity">
    <text evidence="2">Belongs to the 2H phosphoesterase superfamily. ThpR family.</text>
</comment>
<dbReference type="AlphaFoldDB" id="A0A2J6WPZ8"/>
<feature type="active site" description="Proton donor" evidence="2">
    <location>
        <position position="39"/>
    </location>
</feature>
<dbReference type="InterPro" id="IPR004175">
    <property type="entry name" value="RNA_CPDase"/>
</dbReference>
<dbReference type="PANTHER" id="PTHR35561:SF1">
    <property type="entry name" value="RNA 2',3'-CYCLIC PHOSPHODIESTERASE"/>
    <property type="match status" value="1"/>
</dbReference>
<dbReference type="GO" id="GO:0008664">
    <property type="term" value="F:RNA 2',3'-cyclic 3'-phosphodiesterase activity"/>
    <property type="evidence" value="ECO:0007669"/>
    <property type="project" value="UniProtKB-EC"/>
</dbReference>
<proteinExistence type="inferred from homology"/>
<name>A0A2J6WPZ8_9BACT</name>
<dbReference type="InterPro" id="IPR009097">
    <property type="entry name" value="Cyclic_Pdiesterase"/>
</dbReference>
<feature type="short sequence motif" description="HXTX 2" evidence="2">
    <location>
        <begin position="125"/>
        <end position="128"/>
    </location>
</feature>
<comment type="catalytic activity">
    <reaction evidence="2">
        <text>a 3'-end 2',3'-cyclophospho-ribonucleotide-RNA + H2O = a 3'-end 2'-phospho-ribonucleotide-RNA + H(+)</text>
        <dbReference type="Rhea" id="RHEA:11828"/>
        <dbReference type="Rhea" id="RHEA-COMP:10464"/>
        <dbReference type="Rhea" id="RHEA-COMP:17353"/>
        <dbReference type="ChEBI" id="CHEBI:15377"/>
        <dbReference type="ChEBI" id="CHEBI:15378"/>
        <dbReference type="ChEBI" id="CHEBI:83064"/>
        <dbReference type="ChEBI" id="CHEBI:173113"/>
        <dbReference type="EC" id="3.1.4.58"/>
    </reaction>
</comment>